<accession>A0A9X5FDQ1</accession>
<name>A0A9X5FDQ1_9MICO</name>
<dbReference type="Proteomes" id="UP000774283">
    <property type="component" value="Unassembled WGS sequence"/>
</dbReference>
<evidence type="ECO:0000313" key="3">
    <source>
        <dbReference type="Proteomes" id="UP000774283"/>
    </source>
</evidence>
<dbReference type="RefSeq" id="WP_168448328.1">
    <property type="nucleotide sequence ID" value="NZ_JAAXOW010000007.1"/>
</dbReference>
<dbReference type="EMBL" id="JAAXOW010000007">
    <property type="protein sequence ID" value="NKX94254.1"/>
    <property type="molecule type" value="Genomic_DNA"/>
</dbReference>
<sequence length="157" mass="17497">MSDTLVKITQVCGHETSVDLGTRKPFERESFLKWLRGKQCRVCDPKEQKKRQAFLDERRRQEDETAREAEKAFGFTPLNGPPKALAWATRVRVAMVAAAWQELGLDEAEFDRTVGKPAGEVDAATWWLDHRDTTSESLPALLAAALGEPGVADGNPF</sequence>
<evidence type="ECO:0000313" key="2">
    <source>
        <dbReference type="EMBL" id="NKX94254.1"/>
    </source>
</evidence>
<feature type="compositionally biased region" description="Basic and acidic residues" evidence="1">
    <location>
        <begin position="54"/>
        <end position="71"/>
    </location>
</feature>
<gene>
    <name evidence="2" type="ORF">HF995_13410</name>
</gene>
<evidence type="ECO:0000256" key="1">
    <source>
        <dbReference type="SAM" id="MobiDB-lite"/>
    </source>
</evidence>
<comment type="caution">
    <text evidence="2">The sequence shown here is derived from an EMBL/GenBank/DDBJ whole genome shotgun (WGS) entry which is preliminary data.</text>
</comment>
<protein>
    <submittedName>
        <fullName evidence="2">Uncharacterized protein</fullName>
    </submittedName>
</protein>
<reference evidence="2 3" key="1">
    <citation type="submission" date="2020-04" db="EMBL/GenBank/DDBJ databases">
        <title>MicrobeNet Type strains.</title>
        <authorList>
            <person name="Nicholson A.C."/>
        </authorList>
    </citation>
    <scope>NUCLEOTIDE SEQUENCE [LARGE SCALE GENOMIC DNA]</scope>
    <source>
        <strain evidence="2 3">ATCC BAA-789</strain>
    </source>
</reference>
<organism evidence="2 3">
    <name type="scientific">Sanguibacter hominis ATCC BAA-789</name>
    <dbReference type="NCBI Taxonomy" id="1312740"/>
    <lineage>
        <taxon>Bacteria</taxon>
        <taxon>Bacillati</taxon>
        <taxon>Actinomycetota</taxon>
        <taxon>Actinomycetes</taxon>
        <taxon>Micrococcales</taxon>
        <taxon>Sanguibacteraceae</taxon>
        <taxon>Sanguibacter</taxon>
    </lineage>
</organism>
<dbReference type="AlphaFoldDB" id="A0A9X5FDQ1"/>
<keyword evidence="3" id="KW-1185">Reference proteome</keyword>
<feature type="region of interest" description="Disordered" evidence="1">
    <location>
        <begin position="54"/>
        <end position="75"/>
    </location>
</feature>
<proteinExistence type="predicted"/>